<evidence type="ECO:0000313" key="3">
    <source>
        <dbReference type="Proteomes" id="UP001054837"/>
    </source>
</evidence>
<accession>A0AAV4MCI5</accession>
<keyword evidence="3" id="KW-1185">Reference proteome</keyword>
<organism evidence="2 3">
    <name type="scientific">Caerostris darwini</name>
    <dbReference type="NCBI Taxonomy" id="1538125"/>
    <lineage>
        <taxon>Eukaryota</taxon>
        <taxon>Metazoa</taxon>
        <taxon>Ecdysozoa</taxon>
        <taxon>Arthropoda</taxon>
        <taxon>Chelicerata</taxon>
        <taxon>Arachnida</taxon>
        <taxon>Araneae</taxon>
        <taxon>Araneomorphae</taxon>
        <taxon>Entelegynae</taxon>
        <taxon>Araneoidea</taxon>
        <taxon>Araneidae</taxon>
        <taxon>Caerostris</taxon>
    </lineage>
</organism>
<gene>
    <name evidence="2" type="primary">pol</name>
    <name evidence="2" type="ORF">CDAR_312571</name>
</gene>
<name>A0AAV4MCI5_9ARAC</name>
<dbReference type="InterPro" id="IPR000477">
    <property type="entry name" value="RT_dom"/>
</dbReference>
<evidence type="ECO:0000313" key="2">
    <source>
        <dbReference type="EMBL" id="GIX70119.1"/>
    </source>
</evidence>
<dbReference type="CDD" id="cd01650">
    <property type="entry name" value="RT_nLTR_like"/>
    <property type="match status" value="1"/>
</dbReference>
<keyword evidence="2" id="KW-0808">Transferase</keyword>
<dbReference type="Pfam" id="PF00078">
    <property type="entry name" value="RVT_1"/>
    <property type="match status" value="1"/>
</dbReference>
<dbReference type="SUPFAM" id="SSF56672">
    <property type="entry name" value="DNA/RNA polymerases"/>
    <property type="match status" value="1"/>
</dbReference>
<dbReference type="Proteomes" id="UP001054837">
    <property type="component" value="Unassembled WGS sequence"/>
</dbReference>
<protein>
    <submittedName>
        <fullName evidence="2">RNA-directed DNA polymerase from mobile element jockey</fullName>
    </submittedName>
</protein>
<proteinExistence type="predicted"/>
<evidence type="ECO:0000259" key="1">
    <source>
        <dbReference type="PROSITE" id="PS50878"/>
    </source>
</evidence>
<reference evidence="2 3" key="1">
    <citation type="submission" date="2021-06" db="EMBL/GenBank/DDBJ databases">
        <title>Caerostris darwini draft genome.</title>
        <authorList>
            <person name="Kono N."/>
            <person name="Arakawa K."/>
        </authorList>
    </citation>
    <scope>NUCLEOTIDE SEQUENCE [LARGE SCALE GENOMIC DNA]</scope>
</reference>
<dbReference type="AlphaFoldDB" id="A0AAV4MCI5"/>
<sequence>MEKKQRAEILKPIGKEDGSFSLNLRDSFSTILKYHFPRTPVHSQTTILQTPEEDLTETTPGELEAAVLNIKPKKASGPEGIPGEVVKEIYYANPEWSRTLLNHLLKDGVFPAAWKKARIALIPKDGRDHNHPSDFRPICILPCWGKILDKILAERLAFFLETRNLLNAKQFGFRKRKSTINALQAIKDFAQTAINNNQVSCIISINIQNAFNSANWQILKTKIFNLNIPVYLKKVLFSFLEDRKVTLGEVEQQYNKGIPQGSSLGPILWNIFINDILELDLGQDSHIQAFADDILIMFKAPATFHFSSTCTDPLNKIHTWIQDNNLFINNSKSHFTIVSKKNYSHIPTIKIGNHKIKLGLLSRHRSSVTCAFGLGEYSVFCITLLMGERSGSTSSWCPLGRLPCEVPPVTGTVYVLQFDRFSSSWVYPAPLLLISS</sequence>
<dbReference type="PROSITE" id="PS50878">
    <property type="entry name" value="RT_POL"/>
    <property type="match status" value="1"/>
</dbReference>
<comment type="caution">
    <text evidence="2">The sequence shown here is derived from an EMBL/GenBank/DDBJ whole genome shotgun (WGS) entry which is preliminary data.</text>
</comment>
<dbReference type="PANTHER" id="PTHR19446">
    <property type="entry name" value="REVERSE TRANSCRIPTASES"/>
    <property type="match status" value="1"/>
</dbReference>
<feature type="domain" description="Reverse transcriptase" evidence="1">
    <location>
        <begin position="103"/>
        <end position="348"/>
    </location>
</feature>
<dbReference type="InterPro" id="IPR043502">
    <property type="entry name" value="DNA/RNA_pol_sf"/>
</dbReference>
<dbReference type="EMBL" id="BPLQ01000337">
    <property type="protein sequence ID" value="GIX70119.1"/>
    <property type="molecule type" value="Genomic_DNA"/>
</dbReference>
<dbReference type="GO" id="GO:0003964">
    <property type="term" value="F:RNA-directed DNA polymerase activity"/>
    <property type="evidence" value="ECO:0007669"/>
    <property type="project" value="UniProtKB-KW"/>
</dbReference>
<keyword evidence="2" id="KW-0548">Nucleotidyltransferase</keyword>
<keyword evidence="2" id="KW-0695">RNA-directed DNA polymerase</keyword>